<feature type="repeat" description="TPR" evidence="1">
    <location>
        <begin position="497"/>
        <end position="530"/>
    </location>
</feature>
<sequence length="888" mass="97633">MKKLVICLVLLLAITACVGKSKEELYAKGVDEIKKGNPNGAIVFLKNALEKDQNYLDARQQLAIAYMNTGKLEQSEREFRKVLNQNPGNADIKLLLAKVFNMSQKPQDALKMIDEYLAQKPGDAEGLECKGTAFAVNRQPNEAERYLLQALQVDPKRLSSKLELALVYASSGRANDARRQVDEVLAIDANNVKAFSLLAQLEMSQGNRNKALELYRKLADISKNDPAPLYKMGIVYSDLGDMAKAEQISTELSQKFPKRGESARLAGILNFKKKKYNEASAALQNSIKIQPTTDGYYYLGLTNYANGQLEGAISQFRTILDRVPTHHRSRIMIAMILLQQKRLDDAVTEVKKVLDADPQNALAHNVLGSAYLAKGQFEDGMRELNKATEIDPKLIDAHIKKGVINLSKGKEREGEAELQAAINVNPEVLNSRMILYSYYMRQGNQVKAVSLLNKGLTGKPSDAPLYNALASTALSQRKPDDALKYLQKAKAADPSFFPVYFNIANYYAAKGEHDKSIAEYNAILAKDPTNLRALLAIAATQELKGRETEALNYYLKAKDTKNTTAFIALAGYYARKKDIGKAFSVVDEALKADPKNVSALEAKGKLLMSEKKYNEAIKVFDDIEQVRQGAGIGFKINAYMAMKAVPKAIDQAQRVITLKPNSALGFMVLASIYESQNDTARAIDELKKGLKAEPANLSAKLQLGNLYLKMKDFIAAGTTINEIIRTNDDFAPAHYALGSLYEQTGKKKDAVKKYRDALAKSQSYVPALNNLAYLAADGYGSKEESLQLAINAFKLEPGNPGVMDTLGYALLKNGKYGEAVKVLDKATAALPNNPTVLYHFALALKGSGDQKKSLDRVQKALQLGNFPEIAQARQLHSELSSGGGKKAK</sequence>
<dbReference type="AlphaFoldDB" id="A0AAW4L1A7"/>
<organism evidence="3 4">
    <name type="scientific">Geoanaerobacter pelophilus</name>
    <dbReference type="NCBI Taxonomy" id="60036"/>
    <lineage>
        <taxon>Bacteria</taxon>
        <taxon>Pseudomonadati</taxon>
        <taxon>Thermodesulfobacteriota</taxon>
        <taxon>Desulfuromonadia</taxon>
        <taxon>Geobacterales</taxon>
        <taxon>Geobacteraceae</taxon>
        <taxon>Geoanaerobacter</taxon>
    </lineage>
</organism>
<feature type="repeat" description="TPR" evidence="1">
    <location>
        <begin position="663"/>
        <end position="696"/>
    </location>
</feature>
<keyword evidence="4" id="KW-1185">Reference proteome</keyword>
<dbReference type="Pfam" id="PF13181">
    <property type="entry name" value="TPR_8"/>
    <property type="match status" value="1"/>
</dbReference>
<dbReference type="PROSITE" id="PS50005">
    <property type="entry name" value="TPR"/>
    <property type="match status" value="9"/>
</dbReference>
<keyword evidence="1" id="KW-0802">TPR repeat</keyword>
<dbReference type="Pfam" id="PF13432">
    <property type="entry name" value="TPR_16"/>
    <property type="match status" value="1"/>
</dbReference>
<proteinExistence type="predicted"/>
<protein>
    <submittedName>
        <fullName evidence="3">PEP-CTERM system TPR-repeat protein PrsT</fullName>
    </submittedName>
</protein>
<gene>
    <name evidence="3" type="primary">prsT</name>
    <name evidence="3" type="ORF">KI809_00340</name>
</gene>
<feature type="repeat" description="TPR" evidence="1">
    <location>
        <begin position="56"/>
        <end position="89"/>
    </location>
</feature>
<dbReference type="Pfam" id="PF14559">
    <property type="entry name" value="TPR_19"/>
    <property type="match status" value="3"/>
</dbReference>
<feature type="repeat" description="TPR" evidence="1">
    <location>
        <begin position="361"/>
        <end position="394"/>
    </location>
</feature>
<dbReference type="InterPro" id="IPR019734">
    <property type="entry name" value="TPR_rpt"/>
</dbReference>
<dbReference type="Pfam" id="PF13174">
    <property type="entry name" value="TPR_6"/>
    <property type="match status" value="1"/>
</dbReference>
<feature type="repeat" description="TPR" evidence="1">
    <location>
        <begin position="563"/>
        <end position="596"/>
    </location>
</feature>
<dbReference type="SUPFAM" id="SSF48452">
    <property type="entry name" value="TPR-like"/>
    <property type="match status" value="4"/>
</dbReference>
<feature type="repeat" description="TPR" evidence="1">
    <location>
        <begin position="293"/>
        <end position="326"/>
    </location>
</feature>
<dbReference type="Pfam" id="PF13429">
    <property type="entry name" value="TPR_15"/>
    <property type="match status" value="1"/>
</dbReference>
<feature type="repeat" description="TPR" evidence="1">
    <location>
        <begin position="731"/>
        <end position="764"/>
    </location>
</feature>
<name>A0AAW4L1A7_9BACT</name>
<dbReference type="InterPro" id="IPR014266">
    <property type="entry name" value="PEP-CTERM_TPR_PrsT"/>
</dbReference>
<dbReference type="Proteomes" id="UP000811899">
    <property type="component" value="Unassembled WGS sequence"/>
</dbReference>
<comment type="caution">
    <text evidence="3">The sequence shown here is derived from an EMBL/GenBank/DDBJ whole genome shotgun (WGS) entry which is preliminary data.</text>
</comment>
<feature type="repeat" description="TPR" evidence="1">
    <location>
        <begin position="800"/>
        <end position="833"/>
    </location>
</feature>
<evidence type="ECO:0000313" key="4">
    <source>
        <dbReference type="Proteomes" id="UP000811899"/>
    </source>
</evidence>
<dbReference type="PANTHER" id="PTHR12558:SF13">
    <property type="entry name" value="CELL DIVISION CYCLE PROTEIN 27 HOMOLOG"/>
    <property type="match status" value="1"/>
</dbReference>
<feature type="repeat" description="TPR" evidence="1">
    <location>
        <begin position="192"/>
        <end position="225"/>
    </location>
</feature>
<accession>A0AAW4L1A7</accession>
<dbReference type="RefSeq" id="WP_214169539.1">
    <property type="nucleotide sequence ID" value="NZ_JAHCVJ010000001.1"/>
</dbReference>
<feature type="chain" id="PRO_5043644057" evidence="2">
    <location>
        <begin position="20"/>
        <end position="888"/>
    </location>
</feature>
<dbReference type="Gene3D" id="1.25.40.10">
    <property type="entry name" value="Tetratricopeptide repeat domain"/>
    <property type="match status" value="7"/>
</dbReference>
<keyword evidence="2" id="KW-0732">Signal</keyword>
<dbReference type="InterPro" id="IPR011990">
    <property type="entry name" value="TPR-like_helical_dom_sf"/>
</dbReference>
<evidence type="ECO:0000256" key="1">
    <source>
        <dbReference type="PROSITE-ProRule" id="PRU00339"/>
    </source>
</evidence>
<evidence type="ECO:0000313" key="3">
    <source>
        <dbReference type="EMBL" id="MBT0662738.1"/>
    </source>
</evidence>
<dbReference type="PANTHER" id="PTHR12558">
    <property type="entry name" value="CELL DIVISION CYCLE 16,23,27"/>
    <property type="match status" value="1"/>
</dbReference>
<dbReference type="NCBIfam" id="TIGR02917">
    <property type="entry name" value="PEP_TPR_lipo"/>
    <property type="match status" value="1"/>
</dbReference>
<feature type="signal peptide" evidence="2">
    <location>
        <begin position="1"/>
        <end position="19"/>
    </location>
</feature>
<evidence type="ECO:0000256" key="2">
    <source>
        <dbReference type="SAM" id="SignalP"/>
    </source>
</evidence>
<reference evidence="3 4" key="1">
    <citation type="submission" date="2021-05" db="EMBL/GenBank/DDBJ databases">
        <title>The draft genome of Geobacter pelophilus DSM 12255.</title>
        <authorList>
            <person name="Xu Z."/>
            <person name="Masuda Y."/>
            <person name="Itoh H."/>
            <person name="Senoo K."/>
        </authorList>
    </citation>
    <scope>NUCLEOTIDE SEQUENCE [LARGE SCALE GENOMIC DNA]</scope>
    <source>
        <strain evidence="3 4">DSM 12255</strain>
    </source>
</reference>
<dbReference type="PROSITE" id="PS51257">
    <property type="entry name" value="PROKAR_LIPOPROTEIN"/>
    <property type="match status" value="1"/>
</dbReference>
<dbReference type="EMBL" id="JAHCVJ010000001">
    <property type="protein sequence ID" value="MBT0662738.1"/>
    <property type="molecule type" value="Genomic_DNA"/>
</dbReference>
<dbReference type="SMART" id="SM00028">
    <property type="entry name" value="TPR"/>
    <property type="match status" value="21"/>
</dbReference>